<accession>A0A5B7J0K4</accession>
<comment type="caution">
    <text evidence="2">The sequence shown here is derived from an EMBL/GenBank/DDBJ whole genome shotgun (WGS) entry which is preliminary data.</text>
</comment>
<dbReference type="EMBL" id="VSRR010087386">
    <property type="protein sequence ID" value="MPC91331.1"/>
    <property type="molecule type" value="Genomic_DNA"/>
</dbReference>
<evidence type="ECO:0000313" key="2">
    <source>
        <dbReference type="EMBL" id="MPC91331.1"/>
    </source>
</evidence>
<gene>
    <name evidence="2" type="ORF">E2C01_086358</name>
</gene>
<sequence>MASSPHIPPSPPPTPAPTPSSPMTPRPSQLMPRPTHPNPHHRFPFLSRYSSSFTPVPLPNPELLYLHPSPPDAPLHCSPSAHPSPPLREQ</sequence>
<evidence type="ECO:0000313" key="3">
    <source>
        <dbReference type="Proteomes" id="UP000324222"/>
    </source>
</evidence>
<keyword evidence="3" id="KW-1185">Reference proteome</keyword>
<reference evidence="2 3" key="1">
    <citation type="submission" date="2019-05" db="EMBL/GenBank/DDBJ databases">
        <title>Another draft genome of Portunus trituberculatus and its Hox gene families provides insights of decapod evolution.</title>
        <authorList>
            <person name="Jeong J.-H."/>
            <person name="Song I."/>
            <person name="Kim S."/>
            <person name="Choi T."/>
            <person name="Kim D."/>
            <person name="Ryu S."/>
            <person name="Kim W."/>
        </authorList>
    </citation>
    <scope>NUCLEOTIDE SEQUENCE [LARGE SCALE GENOMIC DNA]</scope>
    <source>
        <tissue evidence="2">Muscle</tissue>
    </source>
</reference>
<feature type="compositionally biased region" description="Pro residues" evidence="1">
    <location>
        <begin position="1"/>
        <end position="25"/>
    </location>
</feature>
<protein>
    <submittedName>
        <fullName evidence="2">Uncharacterized protein</fullName>
    </submittedName>
</protein>
<name>A0A5B7J0K4_PORTR</name>
<feature type="region of interest" description="Disordered" evidence="1">
    <location>
        <begin position="1"/>
        <end position="90"/>
    </location>
</feature>
<dbReference type="Proteomes" id="UP000324222">
    <property type="component" value="Unassembled WGS sequence"/>
</dbReference>
<organism evidence="2 3">
    <name type="scientific">Portunus trituberculatus</name>
    <name type="common">Swimming crab</name>
    <name type="synonym">Neptunus trituberculatus</name>
    <dbReference type="NCBI Taxonomy" id="210409"/>
    <lineage>
        <taxon>Eukaryota</taxon>
        <taxon>Metazoa</taxon>
        <taxon>Ecdysozoa</taxon>
        <taxon>Arthropoda</taxon>
        <taxon>Crustacea</taxon>
        <taxon>Multicrustacea</taxon>
        <taxon>Malacostraca</taxon>
        <taxon>Eumalacostraca</taxon>
        <taxon>Eucarida</taxon>
        <taxon>Decapoda</taxon>
        <taxon>Pleocyemata</taxon>
        <taxon>Brachyura</taxon>
        <taxon>Eubrachyura</taxon>
        <taxon>Portunoidea</taxon>
        <taxon>Portunidae</taxon>
        <taxon>Portuninae</taxon>
        <taxon>Portunus</taxon>
    </lineage>
</organism>
<dbReference type="AlphaFoldDB" id="A0A5B7J0K4"/>
<evidence type="ECO:0000256" key="1">
    <source>
        <dbReference type="SAM" id="MobiDB-lite"/>
    </source>
</evidence>
<proteinExistence type="predicted"/>